<dbReference type="AlphaFoldDB" id="A0A7S3LPK0"/>
<dbReference type="Pfam" id="PF13516">
    <property type="entry name" value="LRR_6"/>
    <property type="match status" value="2"/>
</dbReference>
<evidence type="ECO:0000256" key="1">
    <source>
        <dbReference type="ARBA" id="ARBA00012513"/>
    </source>
</evidence>
<evidence type="ECO:0000313" key="11">
    <source>
        <dbReference type="EMBL" id="CAE0438121.1"/>
    </source>
</evidence>
<evidence type="ECO:0000256" key="7">
    <source>
        <dbReference type="ARBA" id="ARBA00022840"/>
    </source>
</evidence>
<comment type="catalytic activity">
    <reaction evidence="8">
        <text>L-threonyl-[protein] + ATP = O-phospho-L-threonyl-[protein] + ADP + H(+)</text>
        <dbReference type="Rhea" id="RHEA:46608"/>
        <dbReference type="Rhea" id="RHEA-COMP:11060"/>
        <dbReference type="Rhea" id="RHEA-COMP:11605"/>
        <dbReference type="ChEBI" id="CHEBI:15378"/>
        <dbReference type="ChEBI" id="CHEBI:30013"/>
        <dbReference type="ChEBI" id="CHEBI:30616"/>
        <dbReference type="ChEBI" id="CHEBI:61977"/>
        <dbReference type="ChEBI" id="CHEBI:456216"/>
        <dbReference type="EC" id="2.7.11.1"/>
    </reaction>
</comment>
<dbReference type="EMBL" id="HBIN01011179">
    <property type="protein sequence ID" value="CAE0438121.1"/>
    <property type="molecule type" value="Transcribed_RNA"/>
</dbReference>
<name>A0A7S3LPK0_9STRA</name>
<keyword evidence="5" id="KW-0547">Nucleotide-binding</keyword>
<dbReference type="Gene3D" id="3.40.50.300">
    <property type="entry name" value="P-loop containing nucleotide triphosphate hydrolases"/>
    <property type="match status" value="2"/>
</dbReference>
<dbReference type="EC" id="2.7.11.1" evidence="1"/>
<evidence type="ECO:0000256" key="4">
    <source>
        <dbReference type="ARBA" id="ARBA00022737"/>
    </source>
</evidence>
<sequence>MDSKESHLNERFILSNFSLIFHYEIEQAKTFHHGIQMIEENKEKYVDIPERFRPLNLTSVKQITQAMKTNTRCSVLCVNGTDIKDAGIKEFMDMLKVNQSLLAINLGDCDISIQGVQSVCEKLRDGNNSLQWLFMHNNCIQEEAAESIAEMLRNNTTLTEIGLSYNLLGCNGVTRISRALHTNSTLRYLHLEDNSIEDDGADALAEMLRVNNTLTHLMLCYNKITCLGASYLAQALKQNDTLFLLFMSQNHIRDEGAEELAIMLRVNNSLSLLSVHGNLMTQKGERFIAEAIMENDAILYLEMADIPIICKDEHDFLLKRAKRKMEANKKAYVSKWDDLIESSKLENKVPWMRSKLMVVGKGAAGKTATVRSLLGQKFEPKWISTVGADLTQTNIRMTEGNKDDSKWTVIDKTDATFTLDAAARYRAVNGDKAITPEALKKRKSKKAALGEMSTVSPVPMTESQKTSIKMKEKDLKAQIQRVGEREDGDLEMKKFAHHLLLKSKRAGSENSLSFTIWDYGGQTVFYTLHHLFLTKYGVYLLVFDMCEVVTNSEDALPYIKFWLNSINMHAPSAPILLVGTYLDIIENDSETLRDINKSIKGVLSAKALKNVKVQKNEDEKLCFFPISNKLGIGINKIRTTIENVTIKQDYINFEVSLRWMRCLDTMIDSKDRSWLSLQEAKSIASGVGILSQRELLEMLRMLNELGVIVHLNATAALRNIVTTNPQWLVDEVSKIIRHSELHSNADMFEKAGLTDDADDLFENALASEDLLDFLWGTHANFFIDFMRRTFLLSEYQFKNEKKYLVPSMIVAKENPQINKLPKCGESPERYVFDFSKHYLPIGVFERLVCLCLAHSSRIEGAKKPELYKESAYIWFGAGADDSIHLEQSGDQILILIWNHSKASKFFKIVAAVLQKLQADVMGEGFTWTTKVYSNKKKDFIPYKESAKTKKINKESAANVEIDSFLDKFDQ</sequence>
<dbReference type="InterPro" id="IPR020859">
    <property type="entry name" value="ROC"/>
</dbReference>
<evidence type="ECO:0000256" key="9">
    <source>
        <dbReference type="ARBA" id="ARBA00048679"/>
    </source>
</evidence>
<dbReference type="InterPro" id="IPR027417">
    <property type="entry name" value="P-loop_NTPase"/>
</dbReference>
<dbReference type="InterPro" id="IPR052201">
    <property type="entry name" value="LRR-containing_regulator"/>
</dbReference>
<keyword evidence="2" id="KW-0723">Serine/threonine-protein kinase</keyword>
<accession>A0A7S3LPK0</accession>
<dbReference type="InterPro" id="IPR001611">
    <property type="entry name" value="Leu-rich_rpt"/>
</dbReference>
<dbReference type="GO" id="GO:0005524">
    <property type="term" value="F:ATP binding"/>
    <property type="evidence" value="ECO:0007669"/>
    <property type="project" value="UniProtKB-KW"/>
</dbReference>
<gene>
    <name evidence="11" type="ORF">ASTO00021_LOCUS8370</name>
</gene>
<proteinExistence type="predicted"/>
<keyword evidence="4" id="KW-0677">Repeat</keyword>
<organism evidence="11">
    <name type="scientific">Aplanochytrium stocchinoi</name>
    <dbReference type="NCBI Taxonomy" id="215587"/>
    <lineage>
        <taxon>Eukaryota</taxon>
        <taxon>Sar</taxon>
        <taxon>Stramenopiles</taxon>
        <taxon>Bigyra</taxon>
        <taxon>Labyrinthulomycetes</taxon>
        <taxon>Thraustochytrida</taxon>
        <taxon>Thraustochytriidae</taxon>
        <taxon>Aplanochytrium</taxon>
    </lineage>
</organism>
<dbReference type="InterPro" id="IPR032171">
    <property type="entry name" value="COR-A"/>
</dbReference>
<dbReference type="Pfam" id="PF08477">
    <property type="entry name" value="Roc"/>
    <property type="match status" value="1"/>
</dbReference>
<evidence type="ECO:0000256" key="2">
    <source>
        <dbReference type="ARBA" id="ARBA00022527"/>
    </source>
</evidence>
<keyword evidence="3" id="KW-0808">Transferase</keyword>
<evidence type="ECO:0000259" key="10">
    <source>
        <dbReference type="PROSITE" id="PS51424"/>
    </source>
</evidence>
<dbReference type="GO" id="GO:0004674">
    <property type="term" value="F:protein serine/threonine kinase activity"/>
    <property type="evidence" value="ECO:0007669"/>
    <property type="project" value="UniProtKB-KW"/>
</dbReference>
<dbReference type="PANTHER" id="PTHR24111">
    <property type="entry name" value="LEUCINE-RICH REPEAT-CONTAINING PROTEIN 34"/>
    <property type="match status" value="1"/>
</dbReference>
<dbReference type="PROSITE" id="PS51424">
    <property type="entry name" value="ROC"/>
    <property type="match status" value="1"/>
</dbReference>
<dbReference type="PANTHER" id="PTHR24111:SF0">
    <property type="entry name" value="LEUCINE-RICH REPEAT-CONTAINING PROTEIN"/>
    <property type="match status" value="1"/>
</dbReference>
<keyword evidence="7" id="KW-0067">ATP-binding</keyword>
<feature type="domain" description="Roc" evidence="10">
    <location>
        <begin position="347"/>
        <end position="648"/>
    </location>
</feature>
<dbReference type="InterPro" id="IPR032675">
    <property type="entry name" value="LRR_dom_sf"/>
</dbReference>
<reference evidence="11" key="1">
    <citation type="submission" date="2021-01" db="EMBL/GenBank/DDBJ databases">
        <authorList>
            <person name="Corre E."/>
            <person name="Pelletier E."/>
            <person name="Niang G."/>
            <person name="Scheremetjew M."/>
            <person name="Finn R."/>
            <person name="Kale V."/>
            <person name="Holt S."/>
            <person name="Cochrane G."/>
            <person name="Meng A."/>
            <person name="Brown T."/>
            <person name="Cohen L."/>
        </authorList>
    </citation>
    <scope>NUCLEOTIDE SEQUENCE</scope>
    <source>
        <strain evidence="11">GSBS06</strain>
    </source>
</reference>
<dbReference type="SUPFAM" id="SSF52540">
    <property type="entry name" value="P-loop containing nucleoside triphosphate hydrolases"/>
    <property type="match status" value="1"/>
</dbReference>
<comment type="catalytic activity">
    <reaction evidence="9">
        <text>L-seryl-[protein] + ATP = O-phospho-L-seryl-[protein] + ADP + H(+)</text>
        <dbReference type="Rhea" id="RHEA:17989"/>
        <dbReference type="Rhea" id="RHEA-COMP:9863"/>
        <dbReference type="Rhea" id="RHEA-COMP:11604"/>
        <dbReference type="ChEBI" id="CHEBI:15378"/>
        <dbReference type="ChEBI" id="CHEBI:29999"/>
        <dbReference type="ChEBI" id="CHEBI:30616"/>
        <dbReference type="ChEBI" id="CHEBI:83421"/>
        <dbReference type="ChEBI" id="CHEBI:456216"/>
        <dbReference type="EC" id="2.7.11.1"/>
    </reaction>
</comment>
<dbReference type="SUPFAM" id="SSF52047">
    <property type="entry name" value="RNI-like"/>
    <property type="match status" value="1"/>
</dbReference>
<evidence type="ECO:0000256" key="8">
    <source>
        <dbReference type="ARBA" id="ARBA00047899"/>
    </source>
</evidence>
<keyword evidence="6" id="KW-0418">Kinase</keyword>
<evidence type="ECO:0000256" key="6">
    <source>
        <dbReference type="ARBA" id="ARBA00022777"/>
    </source>
</evidence>
<dbReference type="InterPro" id="IPR036388">
    <property type="entry name" value="WH-like_DNA-bd_sf"/>
</dbReference>
<protein>
    <recommendedName>
        <fullName evidence="1">non-specific serine/threonine protein kinase</fullName>
        <ecNumber evidence="1">2.7.11.1</ecNumber>
    </recommendedName>
</protein>
<evidence type="ECO:0000256" key="3">
    <source>
        <dbReference type="ARBA" id="ARBA00022679"/>
    </source>
</evidence>
<dbReference type="Pfam" id="PF16095">
    <property type="entry name" value="COR-A"/>
    <property type="match status" value="1"/>
</dbReference>
<dbReference type="Gene3D" id="1.10.10.10">
    <property type="entry name" value="Winged helix-like DNA-binding domain superfamily/Winged helix DNA-binding domain"/>
    <property type="match status" value="1"/>
</dbReference>
<dbReference type="SMART" id="SM00368">
    <property type="entry name" value="LRR_RI"/>
    <property type="match status" value="8"/>
</dbReference>
<dbReference type="Gene3D" id="3.80.10.10">
    <property type="entry name" value="Ribonuclease Inhibitor"/>
    <property type="match status" value="3"/>
</dbReference>
<evidence type="ECO:0000256" key="5">
    <source>
        <dbReference type="ARBA" id="ARBA00022741"/>
    </source>
</evidence>